<dbReference type="KEGG" id="kge:TQ33_1257"/>
<dbReference type="EMBL" id="CP010975">
    <property type="protein sequence ID" value="AKE52213.1"/>
    <property type="molecule type" value="Genomic_DNA"/>
</dbReference>
<dbReference type="HOGENOM" id="CLU_1719902_0_0_6"/>
<dbReference type="Proteomes" id="UP000034071">
    <property type="component" value="Chromosome"/>
</dbReference>
<dbReference type="RefSeq" id="WP_046561309.1">
    <property type="nucleotide sequence ID" value="NZ_CP010975.1"/>
</dbReference>
<dbReference type="OrthoDB" id="9794935at2"/>
<keyword evidence="2" id="KW-1185">Reference proteome</keyword>
<gene>
    <name evidence="1" type="ORF">TQ33_1257</name>
</gene>
<organism evidence="1 2">
    <name type="scientific">Kangiella geojedonensis</name>
    <dbReference type="NCBI Taxonomy" id="914150"/>
    <lineage>
        <taxon>Bacteria</taxon>
        <taxon>Pseudomonadati</taxon>
        <taxon>Pseudomonadota</taxon>
        <taxon>Gammaproteobacteria</taxon>
        <taxon>Kangiellales</taxon>
        <taxon>Kangiellaceae</taxon>
        <taxon>Kangiella</taxon>
    </lineage>
</organism>
<evidence type="ECO:0000313" key="2">
    <source>
        <dbReference type="Proteomes" id="UP000034071"/>
    </source>
</evidence>
<name>A0A0F6RC87_9GAMM</name>
<sequence length="152" mass="17829">MEKQRLSAHPYNPKQKKLLTITIEDISDNLIRISYPYNVVLNTELLKHQDSILLEQYHRFHSRLPQLLIQLDGIAEFELDCKDYLQSNKHQRLYSAVAFVLGKGNMSVLERHYLEQLLIYRTQKSPQLAQSHYPVGVFATEVEAKHWLNSKP</sequence>
<reference evidence="1 2" key="1">
    <citation type="submission" date="2015-02" db="EMBL/GenBank/DDBJ databases">
        <title>Complete genome sequence of Kangiella geojedonensis strain YCS-5T.</title>
        <authorList>
            <person name="Kim K.M."/>
        </authorList>
    </citation>
    <scope>NUCLEOTIDE SEQUENCE [LARGE SCALE GENOMIC DNA]</scope>
    <source>
        <strain evidence="1 2">YCS-5</strain>
    </source>
</reference>
<proteinExistence type="predicted"/>
<dbReference type="STRING" id="914150.TQ33_1257"/>
<accession>A0A0F6RC87</accession>
<evidence type="ECO:0008006" key="3">
    <source>
        <dbReference type="Google" id="ProtNLM"/>
    </source>
</evidence>
<evidence type="ECO:0000313" key="1">
    <source>
        <dbReference type="EMBL" id="AKE52213.1"/>
    </source>
</evidence>
<dbReference type="AlphaFoldDB" id="A0A0F6RC87"/>
<protein>
    <recommendedName>
        <fullName evidence="3">STAS/SEC14 domain-containing protein</fullName>
    </recommendedName>
</protein>